<dbReference type="RefSeq" id="WP_115978074.1">
    <property type="nucleotide sequence ID" value="NZ_QOHR01000002.1"/>
</dbReference>
<comment type="catalytic activity">
    <reaction evidence="1">
        <text>L-glutamyl-[protein] + S-adenosyl-L-methionine = [protein]-L-glutamate 5-O-methyl ester + S-adenosyl-L-homocysteine</text>
        <dbReference type="Rhea" id="RHEA:24452"/>
        <dbReference type="Rhea" id="RHEA-COMP:10208"/>
        <dbReference type="Rhea" id="RHEA-COMP:10311"/>
        <dbReference type="ChEBI" id="CHEBI:29973"/>
        <dbReference type="ChEBI" id="CHEBI:57856"/>
        <dbReference type="ChEBI" id="CHEBI:59789"/>
        <dbReference type="ChEBI" id="CHEBI:82795"/>
        <dbReference type="EC" id="2.1.1.80"/>
    </reaction>
</comment>
<dbReference type="InterPro" id="IPR036804">
    <property type="entry name" value="CheR_N_sf"/>
</dbReference>
<sequence length="269" mass="30607">MTAASRDQALVAVRDWLNATSGIFYPDRKFDLFGQRMDRVLRKCGLADYAELARRLADEDIAVQRAATDAASTNHTSFFREPQVLDRFRETLLPDLMRHERIRIWSAACSTGDEAYTLGIIAAEAMGLDAAQARLAILGTDVSGPVVKQAEAAVYGQNHLQTVPEALLARYFQPVGMQQHRLAEPLRRICTFRRMNLKSVPYPFRNRFHAVFCRNILYYFDRETQRFILDALHEVAEPGGWLVTSVTESVRDLGTRWEPVATGIYRRPE</sequence>
<reference evidence="7 8" key="1">
    <citation type="journal article" date="2017" name="Int. J. Syst. Evol. Microbiol.">
        <title>Rhodosalinus sediminis gen. nov., sp. nov., isolated from marine saltern.</title>
        <authorList>
            <person name="Guo L.Y."/>
            <person name="Ling S.K."/>
            <person name="Li C.M."/>
            <person name="Chen G.J."/>
            <person name="Du Z.J."/>
        </authorList>
    </citation>
    <scope>NUCLEOTIDE SEQUENCE [LARGE SCALE GENOMIC DNA]</scope>
    <source>
        <strain evidence="7 8">WDN1C137</strain>
    </source>
</reference>
<dbReference type="InterPro" id="IPR000780">
    <property type="entry name" value="CheR_MeTrfase"/>
</dbReference>
<evidence type="ECO:0000256" key="3">
    <source>
        <dbReference type="ARBA" id="ARBA00022603"/>
    </source>
</evidence>
<dbReference type="AlphaFoldDB" id="A0A3D9BY77"/>
<feature type="domain" description="CheR-type methyltransferase" evidence="6">
    <location>
        <begin position="1"/>
        <end position="269"/>
    </location>
</feature>
<dbReference type="GO" id="GO:0032259">
    <property type="term" value="P:methylation"/>
    <property type="evidence" value="ECO:0007669"/>
    <property type="project" value="UniProtKB-KW"/>
</dbReference>
<evidence type="ECO:0000256" key="2">
    <source>
        <dbReference type="ARBA" id="ARBA00012534"/>
    </source>
</evidence>
<dbReference type="PRINTS" id="PR00996">
    <property type="entry name" value="CHERMTFRASE"/>
</dbReference>
<dbReference type="SUPFAM" id="SSF47757">
    <property type="entry name" value="Chemotaxis receptor methyltransferase CheR, N-terminal domain"/>
    <property type="match status" value="1"/>
</dbReference>
<comment type="caution">
    <text evidence="7">The sequence shown here is derived from an EMBL/GenBank/DDBJ whole genome shotgun (WGS) entry which is preliminary data.</text>
</comment>
<dbReference type="Pfam" id="PF01739">
    <property type="entry name" value="CheR"/>
    <property type="match status" value="1"/>
</dbReference>
<dbReference type="Gene3D" id="3.40.50.150">
    <property type="entry name" value="Vaccinia Virus protein VP39"/>
    <property type="match status" value="1"/>
</dbReference>
<evidence type="ECO:0000259" key="6">
    <source>
        <dbReference type="PROSITE" id="PS50123"/>
    </source>
</evidence>
<dbReference type="PANTHER" id="PTHR24422:SF10">
    <property type="entry name" value="CHEMOTAXIS PROTEIN METHYLTRANSFERASE 2"/>
    <property type="match status" value="1"/>
</dbReference>
<keyword evidence="5" id="KW-0949">S-adenosyl-L-methionine</keyword>
<dbReference type="GO" id="GO:0008983">
    <property type="term" value="F:protein-glutamate O-methyltransferase activity"/>
    <property type="evidence" value="ECO:0007669"/>
    <property type="project" value="UniProtKB-EC"/>
</dbReference>
<name>A0A3D9BY77_9RHOB</name>
<keyword evidence="4 7" id="KW-0808">Transferase</keyword>
<dbReference type="SMART" id="SM00138">
    <property type="entry name" value="MeTrc"/>
    <property type="match status" value="1"/>
</dbReference>
<evidence type="ECO:0000313" key="8">
    <source>
        <dbReference type="Proteomes" id="UP000257131"/>
    </source>
</evidence>
<keyword evidence="3 7" id="KW-0489">Methyltransferase</keyword>
<keyword evidence="8" id="KW-1185">Reference proteome</keyword>
<dbReference type="Proteomes" id="UP000257131">
    <property type="component" value="Unassembled WGS sequence"/>
</dbReference>
<dbReference type="Gene3D" id="1.10.155.10">
    <property type="entry name" value="Chemotaxis receptor methyltransferase CheR, N-terminal domain"/>
    <property type="match status" value="1"/>
</dbReference>
<organism evidence="7 8">
    <name type="scientific">Rhodosalinus sediminis</name>
    <dbReference type="NCBI Taxonomy" id="1940533"/>
    <lineage>
        <taxon>Bacteria</taxon>
        <taxon>Pseudomonadati</taxon>
        <taxon>Pseudomonadota</taxon>
        <taxon>Alphaproteobacteria</taxon>
        <taxon>Rhodobacterales</taxon>
        <taxon>Paracoccaceae</taxon>
        <taxon>Rhodosalinus</taxon>
    </lineage>
</organism>
<gene>
    <name evidence="7" type="ORF">DRV84_01940</name>
</gene>
<dbReference type="EMBL" id="QOHR01000002">
    <property type="protein sequence ID" value="REC58352.1"/>
    <property type="molecule type" value="Genomic_DNA"/>
</dbReference>
<evidence type="ECO:0000256" key="4">
    <source>
        <dbReference type="ARBA" id="ARBA00022679"/>
    </source>
</evidence>
<dbReference type="InterPro" id="IPR022642">
    <property type="entry name" value="CheR_C"/>
</dbReference>
<evidence type="ECO:0000256" key="1">
    <source>
        <dbReference type="ARBA" id="ARBA00001541"/>
    </source>
</evidence>
<protein>
    <recommendedName>
        <fullName evidence="2">protein-glutamate O-methyltransferase</fullName>
        <ecNumber evidence="2">2.1.1.80</ecNumber>
    </recommendedName>
</protein>
<dbReference type="PANTHER" id="PTHR24422">
    <property type="entry name" value="CHEMOTAXIS PROTEIN METHYLTRANSFERASE"/>
    <property type="match status" value="1"/>
</dbReference>
<proteinExistence type="predicted"/>
<dbReference type="InterPro" id="IPR029063">
    <property type="entry name" value="SAM-dependent_MTases_sf"/>
</dbReference>
<evidence type="ECO:0000313" key="7">
    <source>
        <dbReference type="EMBL" id="REC58352.1"/>
    </source>
</evidence>
<dbReference type="PROSITE" id="PS50123">
    <property type="entry name" value="CHER"/>
    <property type="match status" value="1"/>
</dbReference>
<accession>A0A3D9BY77</accession>
<dbReference type="InterPro" id="IPR050903">
    <property type="entry name" value="Bact_Chemotaxis_MeTrfase"/>
</dbReference>
<dbReference type="EC" id="2.1.1.80" evidence="2"/>
<evidence type="ECO:0000256" key="5">
    <source>
        <dbReference type="ARBA" id="ARBA00022691"/>
    </source>
</evidence>
<dbReference type="OrthoDB" id="9816309at2"/>
<dbReference type="SUPFAM" id="SSF53335">
    <property type="entry name" value="S-adenosyl-L-methionine-dependent methyltransferases"/>
    <property type="match status" value="1"/>
</dbReference>